<dbReference type="SUPFAM" id="SSF48452">
    <property type="entry name" value="TPR-like"/>
    <property type="match status" value="1"/>
</dbReference>
<keyword evidence="5" id="KW-1185">Reference proteome</keyword>
<gene>
    <name evidence="4" type="ORF">DZ858_00385</name>
</gene>
<keyword evidence="2" id="KW-0175">Coiled coil</keyword>
<evidence type="ECO:0000313" key="4">
    <source>
        <dbReference type="EMBL" id="RFN58575.1"/>
    </source>
</evidence>
<feature type="repeat" description="TPR" evidence="1">
    <location>
        <begin position="110"/>
        <end position="143"/>
    </location>
</feature>
<dbReference type="InterPro" id="IPR011990">
    <property type="entry name" value="TPR-like_helical_dom_sf"/>
</dbReference>
<dbReference type="InterPro" id="IPR016032">
    <property type="entry name" value="Sig_transdc_resp-reg_C-effctor"/>
</dbReference>
<keyword evidence="3" id="KW-0812">Transmembrane</keyword>
<feature type="coiled-coil region" evidence="2">
    <location>
        <begin position="377"/>
        <end position="428"/>
    </location>
</feature>
<dbReference type="Gene3D" id="1.25.40.10">
    <property type="entry name" value="Tetratricopeptide repeat domain"/>
    <property type="match status" value="1"/>
</dbReference>
<dbReference type="SMART" id="SM00028">
    <property type="entry name" value="TPR"/>
    <property type="match status" value="3"/>
</dbReference>
<feature type="transmembrane region" description="Helical" evidence="3">
    <location>
        <begin position="342"/>
        <end position="361"/>
    </location>
</feature>
<dbReference type="InterPro" id="IPR019734">
    <property type="entry name" value="TPR_rpt"/>
</dbReference>
<dbReference type="EMBL" id="QVID01000001">
    <property type="protein sequence ID" value="RFN58575.1"/>
    <property type="molecule type" value="Genomic_DNA"/>
</dbReference>
<dbReference type="SUPFAM" id="SSF46894">
    <property type="entry name" value="C-terminal effector domain of the bipartite response regulators"/>
    <property type="match status" value="1"/>
</dbReference>
<keyword evidence="3" id="KW-0472">Membrane</keyword>
<dbReference type="Proteomes" id="UP000261082">
    <property type="component" value="Unassembled WGS sequence"/>
</dbReference>
<evidence type="ECO:0000256" key="1">
    <source>
        <dbReference type="PROSITE-ProRule" id="PRU00339"/>
    </source>
</evidence>
<evidence type="ECO:0000256" key="3">
    <source>
        <dbReference type="SAM" id="Phobius"/>
    </source>
</evidence>
<dbReference type="OrthoDB" id="614964at2"/>
<reference evidence="4 5" key="1">
    <citation type="journal article" date="2007" name="Int. J. Syst. Evol. Microbiol.">
        <title>Marixanthomonas ophiurae gen. nov., sp. nov., a marine bacterium of the family Flavobacteriaceae isolated from a deep-sea brittle star.</title>
        <authorList>
            <person name="Romanenko L.A."/>
            <person name="Uchino M."/>
            <person name="Frolova G.M."/>
            <person name="Mikhailov V.V."/>
        </authorList>
    </citation>
    <scope>NUCLEOTIDE SEQUENCE [LARGE SCALE GENOMIC DNA]</scope>
    <source>
        <strain evidence="4 5">KMM 3046</strain>
    </source>
</reference>
<name>A0A3E1Q8W7_9FLAO</name>
<dbReference type="RefSeq" id="WP_117157603.1">
    <property type="nucleotide sequence ID" value="NZ_QVID01000001.1"/>
</dbReference>
<accession>A0A3E1Q8W7</accession>
<comment type="caution">
    <text evidence="4">The sequence shown here is derived from an EMBL/GenBank/DDBJ whole genome shotgun (WGS) entry which is preliminary data.</text>
</comment>
<keyword evidence="1" id="KW-0802">TPR repeat</keyword>
<feature type="repeat" description="TPR" evidence="1">
    <location>
        <begin position="70"/>
        <end position="103"/>
    </location>
</feature>
<evidence type="ECO:0000313" key="5">
    <source>
        <dbReference type="Proteomes" id="UP000261082"/>
    </source>
</evidence>
<evidence type="ECO:0000256" key="2">
    <source>
        <dbReference type="SAM" id="Coils"/>
    </source>
</evidence>
<dbReference type="Pfam" id="PF13424">
    <property type="entry name" value="TPR_12"/>
    <property type="match status" value="1"/>
</dbReference>
<sequence length="550" mass="63835">MRFYYYHLFLLLTLLLPLQGIAQSETKSEVIERIDLGIEYMSKKEHLLSIEELFSAKEKALQEGWYLQAFTATLNIGTNYYMMLDYGEALQYYLQAYEIAINHLEARQKKTVYNNIGVLYIEEKDSIKAEEYFLKAYNIAKQIGDKEQIGACAVNLALLANEMGKVDVASAYIEEAEPLLDKKKNVILLAKIARVENLLLRNQLVQAERLALKTLPQLDNLSIVAEGATVNSKITLLLIISNIYKQQNKYQKAREYALIARGEQKNIEGRIEIYERLSTLYPTKDLLPIAMAYKDSVQIASDSLDAKKNGALFKSEKVKLQIQNYKHDLLESKKIREQEKQFFYKLIIGVIVVMGFLIWLYKNNALKYKQRKKIVELELAKEKSDHLLQERQQQQKEAMVLLEKERLKNELERKNRELTAKAMSLASKNELIEEVVQSLSSNVKIANDVRLKTQINDLKAHLKNDTQWDSFFTHFEELNRGFLTRLMAKHKKLTSNDIRFLTFIYMNLSYKEIASLLNITSQSCRKRKERISKKMDVPDHISLQAYLSAI</sequence>
<dbReference type="Gene3D" id="1.10.10.10">
    <property type="entry name" value="Winged helix-like DNA-binding domain superfamily/Winged helix DNA-binding domain"/>
    <property type="match status" value="1"/>
</dbReference>
<dbReference type="InterPro" id="IPR036388">
    <property type="entry name" value="WH-like_DNA-bd_sf"/>
</dbReference>
<organism evidence="4 5">
    <name type="scientific">Marixanthomonas ophiurae</name>
    <dbReference type="NCBI Taxonomy" id="387659"/>
    <lineage>
        <taxon>Bacteria</taxon>
        <taxon>Pseudomonadati</taxon>
        <taxon>Bacteroidota</taxon>
        <taxon>Flavobacteriia</taxon>
        <taxon>Flavobacteriales</taxon>
        <taxon>Flavobacteriaceae</taxon>
        <taxon>Marixanthomonas</taxon>
    </lineage>
</organism>
<dbReference type="GO" id="GO:0006355">
    <property type="term" value="P:regulation of DNA-templated transcription"/>
    <property type="evidence" value="ECO:0007669"/>
    <property type="project" value="InterPro"/>
</dbReference>
<keyword evidence="3" id="KW-1133">Transmembrane helix</keyword>
<dbReference type="PROSITE" id="PS50005">
    <property type="entry name" value="TPR"/>
    <property type="match status" value="2"/>
</dbReference>
<protein>
    <submittedName>
        <fullName evidence="4">Tetratricopeptide repeat protein</fullName>
    </submittedName>
</protein>
<dbReference type="AlphaFoldDB" id="A0A3E1Q8W7"/>
<dbReference type="GO" id="GO:0003677">
    <property type="term" value="F:DNA binding"/>
    <property type="evidence" value="ECO:0007669"/>
    <property type="project" value="InterPro"/>
</dbReference>
<proteinExistence type="predicted"/>